<sequence length="120" mass="14342">MFKIQRPKQYDLEERTYKFAKDTRTFIKKLHKTLSNMEDCKQLNRSSGSIGANYIEANEALSKKDFIHRIKICRKESKESRFWLRLVDTNNNELENERANLIRESTELMMIFSSIMRKSS</sequence>
<dbReference type="PANTHER" id="PTHR38471">
    <property type="entry name" value="FOUR HELIX BUNDLE PROTEIN"/>
    <property type="match status" value="1"/>
</dbReference>
<keyword evidence="1" id="KW-0175">Coiled coil</keyword>
<dbReference type="AlphaFoldDB" id="A0A1F7YZ39"/>
<dbReference type="STRING" id="1802505.A3D01_01765"/>
<accession>A0A1F7YZ39</accession>
<feature type="coiled-coil region" evidence="1">
    <location>
        <begin position="84"/>
        <end position="111"/>
    </location>
</feature>
<comment type="caution">
    <text evidence="2">The sequence shown here is derived from an EMBL/GenBank/DDBJ whole genome shotgun (WGS) entry which is preliminary data.</text>
</comment>
<dbReference type="SUPFAM" id="SSF158446">
    <property type="entry name" value="IVS-encoded protein-like"/>
    <property type="match status" value="1"/>
</dbReference>
<dbReference type="InterPro" id="IPR036583">
    <property type="entry name" value="23S_rRNA_IVS_sf"/>
</dbReference>
<name>A0A1F7YZ39_9BACT</name>
<proteinExistence type="predicted"/>
<evidence type="ECO:0000313" key="3">
    <source>
        <dbReference type="Proteomes" id="UP000177169"/>
    </source>
</evidence>
<dbReference type="Gene3D" id="1.20.1440.60">
    <property type="entry name" value="23S rRNA-intervening sequence"/>
    <property type="match status" value="1"/>
</dbReference>
<dbReference type="Proteomes" id="UP000177169">
    <property type="component" value="Unassembled WGS sequence"/>
</dbReference>
<protein>
    <submittedName>
        <fullName evidence="2">Four helix bundle protein</fullName>
    </submittedName>
</protein>
<evidence type="ECO:0000256" key="1">
    <source>
        <dbReference type="SAM" id="Coils"/>
    </source>
</evidence>
<dbReference type="Pfam" id="PF05635">
    <property type="entry name" value="23S_rRNA_IVP"/>
    <property type="match status" value="1"/>
</dbReference>
<reference evidence="2 3" key="1">
    <citation type="journal article" date="2016" name="Nat. Commun.">
        <title>Thousands of microbial genomes shed light on interconnected biogeochemical processes in an aquifer system.</title>
        <authorList>
            <person name="Anantharaman K."/>
            <person name="Brown C.T."/>
            <person name="Hug L.A."/>
            <person name="Sharon I."/>
            <person name="Castelle C.J."/>
            <person name="Probst A.J."/>
            <person name="Thomas B.C."/>
            <person name="Singh A."/>
            <person name="Wilkins M.J."/>
            <person name="Karaoz U."/>
            <person name="Brodie E.L."/>
            <person name="Williams K.H."/>
            <person name="Hubbard S.S."/>
            <person name="Banfield J.F."/>
        </authorList>
    </citation>
    <scope>NUCLEOTIDE SEQUENCE [LARGE SCALE GENOMIC DNA]</scope>
</reference>
<gene>
    <name evidence="2" type="ORF">A3D01_01765</name>
</gene>
<dbReference type="EMBL" id="MGGR01000030">
    <property type="protein sequence ID" value="OGM32537.1"/>
    <property type="molecule type" value="Genomic_DNA"/>
</dbReference>
<organism evidence="2 3">
    <name type="scientific">Candidatus Woesebacteria bacterium RIFCSPHIGHO2_02_FULL_39_13</name>
    <dbReference type="NCBI Taxonomy" id="1802505"/>
    <lineage>
        <taxon>Bacteria</taxon>
        <taxon>Candidatus Woeseibacteriota</taxon>
    </lineage>
</organism>
<evidence type="ECO:0000313" key="2">
    <source>
        <dbReference type="EMBL" id="OGM32537.1"/>
    </source>
</evidence>
<dbReference type="NCBIfam" id="TIGR02436">
    <property type="entry name" value="four helix bundle protein"/>
    <property type="match status" value="1"/>
</dbReference>
<dbReference type="PANTHER" id="PTHR38471:SF2">
    <property type="entry name" value="FOUR HELIX BUNDLE PROTEIN"/>
    <property type="match status" value="1"/>
</dbReference>
<dbReference type="InterPro" id="IPR012657">
    <property type="entry name" value="23S_rRNA-intervening_sequence"/>
</dbReference>